<dbReference type="GO" id="GO:0032259">
    <property type="term" value="P:methylation"/>
    <property type="evidence" value="ECO:0007669"/>
    <property type="project" value="UniProtKB-KW"/>
</dbReference>
<dbReference type="GO" id="GO:0008168">
    <property type="term" value="F:methyltransferase activity"/>
    <property type="evidence" value="ECO:0007669"/>
    <property type="project" value="UniProtKB-KW"/>
</dbReference>
<keyword evidence="2" id="KW-0489">Methyltransferase</keyword>
<dbReference type="SUPFAM" id="SSF53335">
    <property type="entry name" value="S-adenosyl-L-methionine-dependent methyltransferases"/>
    <property type="match status" value="1"/>
</dbReference>
<feature type="domain" description="Ribosomal RNA large subunit methyltransferase K/L-like methyltransferase" evidence="1">
    <location>
        <begin position="140"/>
        <end position="267"/>
    </location>
</feature>
<dbReference type="InterPro" id="IPR029063">
    <property type="entry name" value="SAM-dependent_MTases_sf"/>
</dbReference>
<evidence type="ECO:0000259" key="1">
    <source>
        <dbReference type="Pfam" id="PF01170"/>
    </source>
</evidence>
<dbReference type="Proteomes" id="UP001589793">
    <property type="component" value="Unassembled WGS sequence"/>
</dbReference>
<dbReference type="Gene3D" id="3.40.50.150">
    <property type="entry name" value="Vaccinia Virus protein VP39"/>
    <property type="match status" value="1"/>
</dbReference>
<dbReference type="RefSeq" id="WP_376982566.1">
    <property type="nucleotide sequence ID" value="NZ_JBHLSV010000025.1"/>
</dbReference>
<proteinExistence type="predicted"/>
<keyword evidence="2" id="KW-0808">Transferase</keyword>
<keyword evidence="3" id="KW-1185">Reference proteome</keyword>
<accession>A0ABV6RI06</accession>
<comment type="caution">
    <text evidence="2">The sequence shown here is derived from an EMBL/GenBank/DDBJ whole genome shotgun (WGS) entry which is preliminary data.</text>
</comment>
<sequence length="367" mass="39458">MSTTLLALRAPSANRVYTDAAGPLAAAEARWVLGTRFPGAVVHERLLAGHDHLEITADAPREQLLPVVSLLSSTMALYEPVDVPDEPAPLLRPVPLAPVLHHSSDLETTLKYPGKTNEQFTALLINLAASLSENRDRLLDGTLALLDPMCGRGTTLNRALRLGLSPTGADLDRRDTDAYRTFLLAWLRQHRLRHTSEAGRLSLRGASIGTRFRAELAADKETLRAGGGQSVTVLGTDTLALGDLLPDGRTDAIVADLPYGVQHGAHHGASLQRSPLEVLRAAAPVWRRLMRPGAGMALAVNRRTADHAEASALLADAGLQLLSADGAFRHRVDQAIDRDVLLVIRSDHPRADMLRALGAPDPKDSHV</sequence>
<protein>
    <submittedName>
        <fullName evidence="2">TRM11 family SAM-dependent methyltransferase</fullName>
    </submittedName>
</protein>
<organism evidence="2 3">
    <name type="scientific">Brachybacterium hainanense</name>
    <dbReference type="NCBI Taxonomy" id="1541174"/>
    <lineage>
        <taxon>Bacteria</taxon>
        <taxon>Bacillati</taxon>
        <taxon>Actinomycetota</taxon>
        <taxon>Actinomycetes</taxon>
        <taxon>Micrococcales</taxon>
        <taxon>Dermabacteraceae</taxon>
        <taxon>Brachybacterium</taxon>
    </lineage>
</organism>
<evidence type="ECO:0000313" key="3">
    <source>
        <dbReference type="Proteomes" id="UP001589793"/>
    </source>
</evidence>
<dbReference type="EMBL" id="JBHLSV010000025">
    <property type="protein sequence ID" value="MFC0675538.1"/>
    <property type="molecule type" value="Genomic_DNA"/>
</dbReference>
<reference evidence="2 3" key="1">
    <citation type="submission" date="2024-09" db="EMBL/GenBank/DDBJ databases">
        <authorList>
            <person name="Sun Q."/>
            <person name="Mori K."/>
        </authorList>
    </citation>
    <scope>NUCLEOTIDE SEQUENCE [LARGE SCALE GENOMIC DNA]</scope>
    <source>
        <strain evidence="2 3">CICC 10874</strain>
    </source>
</reference>
<evidence type="ECO:0000313" key="2">
    <source>
        <dbReference type="EMBL" id="MFC0675538.1"/>
    </source>
</evidence>
<dbReference type="InterPro" id="IPR000241">
    <property type="entry name" value="RlmKL-like_Mtase"/>
</dbReference>
<gene>
    <name evidence="2" type="ORF">ACFFF6_16425</name>
</gene>
<dbReference type="Pfam" id="PF01170">
    <property type="entry name" value="UPF0020"/>
    <property type="match status" value="1"/>
</dbReference>
<name>A0ABV6RI06_9MICO</name>